<dbReference type="PANTHER" id="PTHR11570">
    <property type="entry name" value="S-ADENOSYLMETHIONINE DECARBOXYLASE"/>
    <property type="match status" value="1"/>
</dbReference>
<dbReference type="AlphaFoldDB" id="F6VF91"/>
<reference evidence="20" key="2">
    <citation type="submission" date="2025-08" db="UniProtKB">
        <authorList>
            <consortium name="Ensembl"/>
        </authorList>
    </citation>
    <scope>IDENTIFICATION</scope>
</reference>
<comment type="similarity">
    <text evidence="3 14">Belongs to the eukaryotic AdoMetDC family.</text>
</comment>
<dbReference type="PROSITE" id="PS01336">
    <property type="entry name" value="ADOMETDC"/>
    <property type="match status" value="1"/>
</dbReference>
<feature type="active site" description="Schiff-base intermediate with substrate; via pyruvic acid" evidence="15">
    <location>
        <position position="75"/>
    </location>
</feature>
<reference evidence="21" key="1">
    <citation type="journal article" date="2002" name="Science">
        <title>The draft genome of Ciona intestinalis: insights into chordate and vertebrate origins.</title>
        <authorList>
            <person name="Dehal P."/>
            <person name="Satou Y."/>
            <person name="Campbell R.K."/>
            <person name="Chapman J."/>
            <person name="Degnan B."/>
            <person name="De Tomaso A."/>
            <person name="Davidson B."/>
            <person name="Di Gregorio A."/>
            <person name="Gelpke M."/>
            <person name="Goodstein D.M."/>
            <person name="Harafuji N."/>
            <person name="Hastings K.E."/>
            <person name="Ho I."/>
            <person name="Hotta K."/>
            <person name="Huang W."/>
            <person name="Kawashima T."/>
            <person name="Lemaire P."/>
            <person name="Martinez D."/>
            <person name="Meinertzhagen I.A."/>
            <person name="Necula S."/>
            <person name="Nonaka M."/>
            <person name="Putnam N."/>
            <person name="Rash S."/>
            <person name="Saiga H."/>
            <person name="Satake M."/>
            <person name="Terry A."/>
            <person name="Yamada L."/>
            <person name="Wang H.G."/>
            <person name="Awazu S."/>
            <person name="Azumi K."/>
            <person name="Boore J."/>
            <person name="Branno M."/>
            <person name="Chin-Bow S."/>
            <person name="DeSantis R."/>
            <person name="Doyle S."/>
            <person name="Francino P."/>
            <person name="Keys D.N."/>
            <person name="Haga S."/>
            <person name="Hayashi H."/>
            <person name="Hino K."/>
            <person name="Imai K.S."/>
            <person name="Inaba K."/>
            <person name="Kano S."/>
            <person name="Kobayashi K."/>
            <person name="Kobayashi M."/>
            <person name="Lee B.I."/>
            <person name="Makabe K.W."/>
            <person name="Manohar C."/>
            <person name="Matassi G."/>
            <person name="Medina M."/>
            <person name="Mochizuki Y."/>
            <person name="Mount S."/>
            <person name="Morishita T."/>
            <person name="Miura S."/>
            <person name="Nakayama A."/>
            <person name="Nishizaka S."/>
            <person name="Nomoto H."/>
            <person name="Ohta F."/>
            <person name="Oishi K."/>
            <person name="Rigoutsos I."/>
            <person name="Sano M."/>
            <person name="Sasaki A."/>
            <person name="Sasakura Y."/>
            <person name="Shoguchi E."/>
            <person name="Shin-i T."/>
            <person name="Spagnuolo A."/>
            <person name="Stainier D."/>
            <person name="Suzuki M.M."/>
            <person name="Tassy O."/>
            <person name="Takatori N."/>
            <person name="Tokuoka M."/>
            <person name="Yagi K."/>
            <person name="Yoshizaki F."/>
            <person name="Wada S."/>
            <person name="Zhang C."/>
            <person name="Hyatt P.D."/>
            <person name="Larimer F."/>
            <person name="Detter C."/>
            <person name="Doggett N."/>
            <person name="Glavina T."/>
            <person name="Hawkins T."/>
            <person name="Richardson P."/>
            <person name="Lucas S."/>
            <person name="Kohara Y."/>
            <person name="Levine M."/>
            <person name="Satoh N."/>
            <person name="Rokhsar D.S."/>
        </authorList>
    </citation>
    <scope>NUCLEOTIDE SEQUENCE [LARGE SCALE GENOMIC DNA]</scope>
</reference>
<evidence type="ECO:0000256" key="9">
    <source>
        <dbReference type="ARBA" id="ARBA00023145"/>
    </source>
</evidence>
<evidence type="ECO:0000256" key="18">
    <source>
        <dbReference type="PIRSR" id="PIRSR001355-4"/>
    </source>
</evidence>
<keyword evidence="21" id="KW-1185">Reference proteome</keyword>
<keyword evidence="4 14" id="KW-0949">S-adenosyl-L-methionine</keyword>
<feature type="chain" id="PRO_5042325194" description="S-adenosylmethionine decarboxylase beta chain" evidence="19">
    <location>
        <begin position="1"/>
        <end position="74"/>
    </location>
</feature>
<evidence type="ECO:0000256" key="19">
    <source>
        <dbReference type="PIRSR" id="PIRSR001355-5"/>
    </source>
</evidence>
<feature type="active site" description="Proton acceptor; for processing activity" evidence="15">
    <location>
        <position position="243"/>
    </location>
</feature>
<evidence type="ECO:0000256" key="1">
    <source>
        <dbReference type="ARBA" id="ARBA00002587"/>
    </source>
</evidence>
<feature type="binding site" evidence="16">
    <location>
        <position position="237"/>
    </location>
    <ligand>
        <name>substrate</name>
    </ligand>
</feature>
<dbReference type="GO" id="GO:0006597">
    <property type="term" value="P:spermine biosynthetic process"/>
    <property type="evidence" value="ECO:0000318"/>
    <property type="project" value="GO_Central"/>
</dbReference>
<dbReference type="EC" id="4.1.1.50" evidence="14"/>
<evidence type="ECO:0000256" key="4">
    <source>
        <dbReference type="ARBA" id="ARBA00022691"/>
    </source>
</evidence>
<dbReference type="HOGENOM" id="CLU_023050_1_0_1"/>
<comment type="catalytic activity">
    <reaction evidence="13 14">
        <text>S-adenosyl-L-methionine + H(+) = S-adenosyl 3-(methylsulfanyl)propylamine + CO2</text>
        <dbReference type="Rhea" id="RHEA:15981"/>
        <dbReference type="ChEBI" id="CHEBI:15378"/>
        <dbReference type="ChEBI" id="CHEBI:16526"/>
        <dbReference type="ChEBI" id="CHEBI:57443"/>
        <dbReference type="ChEBI" id="CHEBI:59789"/>
        <dbReference type="EC" id="4.1.1.50"/>
    </reaction>
</comment>
<evidence type="ECO:0000313" key="20">
    <source>
        <dbReference type="Ensembl" id="ENSCINP00000016657.3"/>
    </source>
</evidence>
<feature type="active site" description="Proton acceptor; for processing activity" evidence="15">
    <location>
        <position position="257"/>
    </location>
</feature>
<comment type="function">
    <text evidence="1">Essential for biosynthesis of the polyamines spermidine and spermine. Promotes maintenance and self-renewal of embryonic stem cells, by maintaining spermine levels.</text>
</comment>
<dbReference type="STRING" id="7719.ENSCINP00000016657"/>
<keyword evidence="5 14" id="KW-0210">Decarboxylase</keyword>
<feature type="binding site" evidence="16">
    <location>
        <position position="74"/>
    </location>
    <ligand>
        <name>substrate</name>
    </ligand>
</feature>
<evidence type="ECO:0000256" key="10">
    <source>
        <dbReference type="ARBA" id="ARBA00023239"/>
    </source>
</evidence>
<evidence type="ECO:0000256" key="17">
    <source>
        <dbReference type="PIRSR" id="PIRSR001355-3"/>
    </source>
</evidence>
<dbReference type="GO" id="GO:0005829">
    <property type="term" value="C:cytosol"/>
    <property type="evidence" value="ECO:0000318"/>
    <property type="project" value="GO_Central"/>
</dbReference>
<dbReference type="Gene3D" id="3.60.90.10">
    <property type="entry name" value="S-adenosylmethionine decarboxylase"/>
    <property type="match status" value="1"/>
</dbReference>
<dbReference type="InParanoid" id="F6VF91"/>
<evidence type="ECO:0000256" key="12">
    <source>
        <dbReference type="ARBA" id="ARBA00023317"/>
    </source>
</evidence>
<evidence type="ECO:0000313" key="21">
    <source>
        <dbReference type="Proteomes" id="UP000008144"/>
    </source>
</evidence>
<evidence type="ECO:0000256" key="11">
    <source>
        <dbReference type="ARBA" id="ARBA00023270"/>
    </source>
</evidence>
<dbReference type="GO" id="GO:0004014">
    <property type="term" value="F:adenosylmethionine decarboxylase activity"/>
    <property type="evidence" value="ECO:0000318"/>
    <property type="project" value="GO_Central"/>
</dbReference>
<sequence>MSVVDVKDGAPQSWFFEGVEKLMEIWFSSSAPDGPKKGANLIERWKWENILTHVHCKILDEMKHQDQTAYILSESSLFVSRERIILKTCGTTLCLQALPFIIQLVQDECGFDTVADFFYSRKNFIKPDNQPHPYKTFQDETVYLDTILSESASYCLGRMNRDCWYLYTLNHPENTSLIGVNQPDQTLEILMTNLSVESMQKFTRCDEKGNVRNAAKFTEDIGISDILPGSKINSILFDPCGYSMNGLLDKNQYWTIHVTLEPEFSYVSFETNVIMKDYKELIGKVLNLFQPQVVSMTLFANHVSKNKVHKSFYIKVPGYKRLDRQVAQLQDYSLWYSQLKKEIKNNGV</sequence>
<evidence type="ECO:0000256" key="3">
    <source>
        <dbReference type="ARBA" id="ARBA00008466"/>
    </source>
</evidence>
<accession>F6VF91</accession>
<comment type="cofactor">
    <cofactor evidence="14">
        <name>pyruvate</name>
        <dbReference type="ChEBI" id="CHEBI:15361"/>
    </cofactor>
    <text evidence="14">Binds 1 pyruvoyl group covalently per subunit.</text>
</comment>
<evidence type="ECO:0000256" key="16">
    <source>
        <dbReference type="PIRSR" id="PIRSR001355-2"/>
    </source>
</evidence>
<dbReference type="InterPro" id="IPR016067">
    <property type="entry name" value="S-AdoMet_deCO2ase_core"/>
</dbReference>
<protein>
    <recommendedName>
        <fullName evidence="14">S-adenosylmethionine decarboxylase proenzyme</fullName>
        <ecNumber evidence="14">4.1.1.50</ecNumber>
    </recommendedName>
</protein>
<proteinExistence type="inferred from homology"/>
<keyword evidence="9 14" id="KW-0865">Zymogen</keyword>
<dbReference type="FunCoup" id="F6VF91">
    <property type="interactions" value="8"/>
</dbReference>
<dbReference type="InterPro" id="IPR018166">
    <property type="entry name" value="S-AdoMet_deCO2ase_CS"/>
</dbReference>
<dbReference type="Proteomes" id="UP000008144">
    <property type="component" value="Unassembled WGS sequence"/>
</dbReference>
<dbReference type="InterPro" id="IPR048283">
    <property type="entry name" value="AdoMetDC-like"/>
</dbReference>
<evidence type="ECO:0000256" key="6">
    <source>
        <dbReference type="ARBA" id="ARBA00022813"/>
    </source>
</evidence>
<feature type="chain" id="PRO_5042325193" description="S-adenosylmethionine decarboxylase alpha chain" evidence="19">
    <location>
        <begin position="75"/>
        <end position="348"/>
    </location>
</feature>
<organism evidence="20 21">
    <name type="scientific">Ciona intestinalis</name>
    <name type="common">Transparent sea squirt</name>
    <name type="synonym">Ascidia intestinalis</name>
    <dbReference type="NCBI Taxonomy" id="7719"/>
    <lineage>
        <taxon>Eukaryota</taxon>
        <taxon>Metazoa</taxon>
        <taxon>Chordata</taxon>
        <taxon>Tunicata</taxon>
        <taxon>Ascidiacea</taxon>
        <taxon>Phlebobranchia</taxon>
        <taxon>Cionidae</taxon>
        <taxon>Ciona</taxon>
    </lineage>
</organism>
<dbReference type="InterPro" id="IPR001985">
    <property type="entry name" value="S-AdoMet_decarboxylase_euk"/>
</dbReference>
<dbReference type="Ensembl" id="ENSCINT00000016657.3">
    <property type="protein sequence ID" value="ENSCINP00000016657.3"/>
    <property type="gene ID" value="ENSCING00000008154.3"/>
</dbReference>
<feature type="binding site" evidence="16">
    <location>
        <position position="16"/>
    </location>
    <ligand>
        <name>substrate</name>
    </ligand>
</feature>
<keyword evidence="10 14" id="KW-0456">Lyase</keyword>
<feature type="site" description="Cleavage (non-hydrolytic); by autolysis" evidence="18">
    <location>
        <begin position="74"/>
        <end position="75"/>
    </location>
</feature>
<dbReference type="OMA" id="WFEESSN"/>
<feature type="active site" description="Proton donor; for catalytic activity" evidence="15">
    <location>
        <position position="89"/>
    </location>
</feature>
<reference evidence="20" key="3">
    <citation type="submission" date="2025-09" db="UniProtKB">
        <authorList>
            <consortium name="Ensembl"/>
        </authorList>
    </citation>
    <scope>IDENTIFICATION</scope>
</reference>
<dbReference type="SUPFAM" id="SSF56276">
    <property type="entry name" value="S-adenosylmethionine decarboxylase"/>
    <property type="match status" value="1"/>
</dbReference>
<comment type="pathway">
    <text evidence="2 14">Amine and polyamine biosynthesis; S-adenosylmethioninamine biosynthesis; S-adenosylmethioninamine from S-adenosyl-L-methionine: step 1/1.</text>
</comment>
<keyword evidence="7 14" id="KW-0745">Spermidine biosynthesis</keyword>
<evidence type="ECO:0000256" key="7">
    <source>
        <dbReference type="ARBA" id="ARBA00023066"/>
    </source>
</evidence>
<dbReference type="UniPathway" id="UPA00331">
    <property type="reaction ID" value="UER00451"/>
</dbReference>
<feature type="binding site" evidence="16">
    <location>
        <position position="261"/>
    </location>
    <ligand>
        <name>substrate</name>
    </ligand>
</feature>
<evidence type="ECO:0000256" key="2">
    <source>
        <dbReference type="ARBA" id="ARBA00004911"/>
    </source>
</evidence>
<gene>
    <name evidence="20" type="primary">LOC100176333</name>
</gene>
<dbReference type="GO" id="GO:0008295">
    <property type="term" value="P:spermidine biosynthetic process"/>
    <property type="evidence" value="ECO:0000318"/>
    <property type="project" value="GO_Central"/>
</dbReference>
<evidence type="ECO:0000256" key="8">
    <source>
        <dbReference type="ARBA" id="ARBA00023115"/>
    </source>
</evidence>
<name>F6VF91_CIOIN</name>
<keyword evidence="12 14" id="KW-0670">Pyruvate</keyword>
<evidence type="ECO:0000256" key="14">
    <source>
        <dbReference type="PIRNR" id="PIRNR001355"/>
    </source>
</evidence>
<evidence type="ECO:0000256" key="5">
    <source>
        <dbReference type="ARBA" id="ARBA00022793"/>
    </source>
</evidence>
<evidence type="ECO:0000256" key="13">
    <source>
        <dbReference type="ARBA" id="ARBA00048112"/>
    </source>
</evidence>
<dbReference type="Pfam" id="PF01536">
    <property type="entry name" value="SAM_decarbox"/>
    <property type="match status" value="1"/>
</dbReference>
<dbReference type="PANTHER" id="PTHR11570:SF0">
    <property type="entry name" value="S-ADENOSYLMETHIONINE DECARBOXYLASE PROENZYME"/>
    <property type="match status" value="1"/>
</dbReference>
<dbReference type="FunFam" id="3.60.90.10:FF:000018">
    <property type="entry name" value="S-adenosylmethionine decarboxylase proenzyme"/>
    <property type="match status" value="1"/>
</dbReference>
<keyword evidence="11 14" id="KW-0704">Schiff base</keyword>
<dbReference type="GeneTree" id="ENSGT00390000011776"/>
<dbReference type="NCBIfam" id="TIGR00535">
    <property type="entry name" value="SAM_DCase"/>
    <property type="match status" value="1"/>
</dbReference>
<dbReference type="PIRSF" id="PIRSF001355">
    <property type="entry name" value="S-AdenosylMet_decarboxylase"/>
    <property type="match status" value="1"/>
</dbReference>
<evidence type="ECO:0000256" key="15">
    <source>
        <dbReference type="PIRSR" id="PIRSR001355-1"/>
    </source>
</evidence>
<keyword evidence="8 14" id="KW-0620">Polyamine biosynthesis</keyword>
<keyword evidence="6 18" id="KW-0068">Autocatalytic cleavage</keyword>
<feature type="modified residue" description="Pyruvic acid (Ser); by autocatalysis" evidence="17">
    <location>
        <position position="75"/>
    </location>
</feature>